<evidence type="ECO:0000256" key="3">
    <source>
        <dbReference type="ARBA" id="ARBA00009865"/>
    </source>
</evidence>
<dbReference type="PIRSF" id="PIRSF026534">
    <property type="entry name" value="Endo_alpha-L-arabinosidase"/>
    <property type="match status" value="1"/>
</dbReference>
<evidence type="ECO:0000256" key="10">
    <source>
        <dbReference type="SAM" id="SignalP"/>
    </source>
</evidence>
<dbReference type="Proteomes" id="UP000602905">
    <property type="component" value="Unassembled WGS sequence"/>
</dbReference>
<dbReference type="OrthoDB" id="195678at2759"/>
<evidence type="ECO:0000313" key="11">
    <source>
        <dbReference type="EMBL" id="KAF8706726.1"/>
    </source>
</evidence>
<keyword evidence="5 11" id="KW-0378">Hydrolase</keyword>
<evidence type="ECO:0000256" key="7">
    <source>
        <dbReference type="ARBA" id="ARBA00042202"/>
    </source>
</evidence>
<evidence type="ECO:0000256" key="4">
    <source>
        <dbReference type="ARBA" id="ARBA00012586"/>
    </source>
</evidence>
<evidence type="ECO:0000256" key="9">
    <source>
        <dbReference type="PIRSR" id="PIRSR606710-2"/>
    </source>
</evidence>
<organism evidence="11 12">
    <name type="scientific">Rhizoctonia solani</name>
    <dbReference type="NCBI Taxonomy" id="456999"/>
    <lineage>
        <taxon>Eukaryota</taxon>
        <taxon>Fungi</taxon>
        <taxon>Dikarya</taxon>
        <taxon>Basidiomycota</taxon>
        <taxon>Agaricomycotina</taxon>
        <taxon>Agaricomycetes</taxon>
        <taxon>Cantharellales</taxon>
        <taxon>Ceratobasidiaceae</taxon>
        <taxon>Rhizoctonia</taxon>
    </lineage>
</organism>
<dbReference type="InterPro" id="IPR016840">
    <property type="entry name" value="Glyco_hydro_43_endo_a_Ara-ase"/>
</dbReference>
<evidence type="ECO:0000256" key="5">
    <source>
        <dbReference type="ARBA" id="ARBA00022801"/>
    </source>
</evidence>
<sequence length="314" mass="33891">MKFSFSTVALSALSLVSGVLAYPWPGWVTGSLDVHDPTMCRDSAGKWFLFSTGVGIPIRTSTDRINWTLVGTVWSPGQATWITPYTGGTDKDIWAPDCTYKNGQFYLYYATSTFGSRNSAIFFAKSSTGLPGSWSHQGQVLATSTSNDYNAIDPNLIIDGNNWWLTFGSYWSGIKLVQLSPSTGKPSSSTVYSIAKRTAGGGAVEAPILVKNGNYYYLFTSWDKCCSGTSSTYNVRVGRSTSITGPYVDQAGVALTSGGGTLILSTHDSIIGPGGQHVYKDSDAWVIDYHYYTSTGSLLGINLLDFSSGWPVLY</sequence>
<feature type="chain" id="PRO_5034818879" description="arabinan endo-1,5-alpha-L-arabinosidase" evidence="10">
    <location>
        <begin position="22"/>
        <end position="314"/>
    </location>
</feature>
<protein>
    <recommendedName>
        <fullName evidence="4">arabinan endo-1,5-alpha-L-arabinosidase</fullName>
        <ecNumber evidence="4">3.2.1.99</ecNumber>
    </recommendedName>
    <alternativeName>
        <fullName evidence="7">Endo-1,5-alpha-L-arabinanase A</fullName>
    </alternativeName>
</protein>
<feature type="signal peptide" evidence="10">
    <location>
        <begin position="1"/>
        <end position="21"/>
    </location>
</feature>
<proteinExistence type="inferred from homology"/>
<dbReference type="UniPathway" id="UPA00667"/>
<comment type="similarity">
    <text evidence="3">Belongs to the glycosyl hydrolase 43 family.</text>
</comment>
<dbReference type="GO" id="GO:0046558">
    <property type="term" value="F:arabinan endo-1,5-alpha-L-arabinosidase activity"/>
    <property type="evidence" value="ECO:0007669"/>
    <property type="project" value="UniProtKB-EC"/>
</dbReference>
<comment type="caution">
    <text evidence="11">The sequence shown here is derived from an EMBL/GenBank/DDBJ whole genome shotgun (WGS) entry which is preliminary data.</text>
</comment>
<feature type="non-terminal residue" evidence="11">
    <location>
        <position position="314"/>
    </location>
</feature>
<comment type="pathway">
    <text evidence="2">Glycan metabolism; L-arabinan degradation.</text>
</comment>
<dbReference type="EMBL" id="JACYCD010000051">
    <property type="protein sequence ID" value="KAF8706726.1"/>
    <property type="molecule type" value="Genomic_DNA"/>
</dbReference>
<keyword evidence="6" id="KW-0326">Glycosidase</keyword>
<dbReference type="GO" id="GO:0031222">
    <property type="term" value="P:arabinan catabolic process"/>
    <property type="evidence" value="ECO:0007669"/>
    <property type="project" value="UniProtKB-UniPathway"/>
</dbReference>
<keyword evidence="10" id="KW-0732">Signal</keyword>
<dbReference type="PANTHER" id="PTHR43301">
    <property type="entry name" value="ARABINAN ENDO-1,5-ALPHA-L-ARABINOSIDASE"/>
    <property type="match status" value="1"/>
</dbReference>
<feature type="site" description="Important for catalytic activity, responsible for pKa modulation of the active site Glu and correct orientation of both the proton donor and substrate" evidence="9">
    <location>
        <position position="153"/>
    </location>
</feature>
<dbReference type="CDD" id="cd08998">
    <property type="entry name" value="GH43_Arb43a-like"/>
    <property type="match status" value="1"/>
</dbReference>
<dbReference type="Gene3D" id="2.115.10.20">
    <property type="entry name" value="Glycosyl hydrolase domain, family 43"/>
    <property type="match status" value="1"/>
</dbReference>
<evidence type="ECO:0000313" key="12">
    <source>
        <dbReference type="Proteomes" id="UP000602905"/>
    </source>
</evidence>
<evidence type="ECO:0000256" key="2">
    <source>
        <dbReference type="ARBA" id="ARBA00004834"/>
    </source>
</evidence>
<evidence type="ECO:0000256" key="8">
    <source>
        <dbReference type="PIRSR" id="PIRSR606710-1"/>
    </source>
</evidence>
<accession>A0A8H7LX35</accession>
<gene>
    <name evidence="11" type="ORF">RHS03_04731</name>
</gene>
<dbReference type="SUPFAM" id="SSF75005">
    <property type="entry name" value="Arabinanase/levansucrase/invertase"/>
    <property type="match status" value="1"/>
</dbReference>
<dbReference type="PANTHER" id="PTHR43301:SF3">
    <property type="entry name" value="ARABINAN ENDO-1,5-ALPHA-L-ARABINOSIDASE A-RELATED"/>
    <property type="match status" value="1"/>
</dbReference>
<dbReference type="Pfam" id="PF04616">
    <property type="entry name" value="Glyco_hydro_43"/>
    <property type="match status" value="1"/>
</dbReference>
<reference evidence="11" key="1">
    <citation type="submission" date="2020-09" db="EMBL/GenBank/DDBJ databases">
        <title>Comparative genome analyses of four rice-infecting Rhizoctonia solani isolates reveal extensive enrichment of homogalacturonan modification genes.</title>
        <authorList>
            <person name="Lee D.-Y."/>
            <person name="Jeon J."/>
            <person name="Kim K.-T."/>
            <person name="Cheong K."/>
            <person name="Song H."/>
            <person name="Choi G."/>
            <person name="Ko J."/>
            <person name="Opiyo S.O."/>
            <person name="Zuo S."/>
            <person name="Madhav S."/>
            <person name="Lee Y.-H."/>
            <person name="Wang G.-L."/>
        </authorList>
    </citation>
    <scope>NUCLEOTIDE SEQUENCE</scope>
    <source>
        <strain evidence="11">AG1-IA WGL</strain>
    </source>
</reference>
<evidence type="ECO:0000256" key="1">
    <source>
        <dbReference type="ARBA" id="ARBA00000375"/>
    </source>
</evidence>
<evidence type="ECO:0000256" key="6">
    <source>
        <dbReference type="ARBA" id="ARBA00023295"/>
    </source>
</evidence>
<dbReference type="InterPro" id="IPR023296">
    <property type="entry name" value="Glyco_hydro_beta-prop_sf"/>
</dbReference>
<dbReference type="AlphaFoldDB" id="A0A8H7LX35"/>
<dbReference type="EC" id="3.2.1.99" evidence="4"/>
<comment type="catalytic activity">
    <reaction evidence="1">
        <text>Endohydrolysis of (1-&gt;5)-alpha-arabinofuranosidic linkages in (1-&gt;5)-arabinans.</text>
        <dbReference type="EC" id="3.2.1.99"/>
    </reaction>
</comment>
<dbReference type="InterPro" id="IPR006710">
    <property type="entry name" value="Glyco_hydro_43"/>
</dbReference>
<dbReference type="InterPro" id="IPR050727">
    <property type="entry name" value="GH43_arabinanases"/>
</dbReference>
<feature type="active site" description="Proton acceptor" evidence="8">
    <location>
        <position position="36"/>
    </location>
</feature>
<feature type="active site" description="Proton donor" evidence="8">
    <location>
        <position position="205"/>
    </location>
</feature>
<name>A0A8H7LX35_9AGAM</name>